<keyword evidence="1" id="KW-0479">Metal-binding</keyword>
<dbReference type="SFLD" id="SFLDS00003">
    <property type="entry name" value="Haloacid_Dehalogenase"/>
    <property type="match status" value="1"/>
</dbReference>
<accession>A0A1D9GPZ9</accession>
<dbReference type="Pfam" id="PF00702">
    <property type="entry name" value="Hydrolase"/>
    <property type="match status" value="1"/>
</dbReference>
<dbReference type="PANTHER" id="PTHR43434">
    <property type="entry name" value="PHOSPHOGLYCOLATE PHOSPHATASE"/>
    <property type="match status" value="1"/>
</dbReference>
<dbReference type="GO" id="GO:0046872">
    <property type="term" value="F:metal ion binding"/>
    <property type="evidence" value="ECO:0007669"/>
    <property type="project" value="UniProtKB-KW"/>
</dbReference>
<name>A0A1D9GPZ9_9GAMM</name>
<dbReference type="GO" id="GO:0006281">
    <property type="term" value="P:DNA repair"/>
    <property type="evidence" value="ECO:0007669"/>
    <property type="project" value="TreeGrafter"/>
</dbReference>
<dbReference type="InterPro" id="IPR036412">
    <property type="entry name" value="HAD-like_sf"/>
</dbReference>
<gene>
    <name evidence="2" type="ORF">BKP64_16340</name>
</gene>
<protein>
    <submittedName>
        <fullName evidence="2">Haloacid dehalogenase</fullName>
    </submittedName>
</protein>
<keyword evidence="3" id="KW-1185">Reference proteome</keyword>
<dbReference type="OrthoDB" id="9773910at2"/>
<dbReference type="KEGG" id="msq:BKP64_16340"/>
<dbReference type="InterPro" id="IPR023214">
    <property type="entry name" value="HAD_sf"/>
</dbReference>
<evidence type="ECO:0000313" key="3">
    <source>
        <dbReference type="Proteomes" id="UP000177445"/>
    </source>
</evidence>
<dbReference type="GO" id="GO:0005829">
    <property type="term" value="C:cytosol"/>
    <property type="evidence" value="ECO:0007669"/>
    <property type="project" value="TreeGrafter"/>
</dbReference>
<dbReference type="AlphaFoldDB" id="A0A1D9GPZ9"/>
<evidence type="ECO:0000313" key="2">
    <source>
        <dbReference type="EMBL" id="AOY89614.1"/>
    </source>
</evidence>
<sequence length="229" mass="26015">MVDWSSLETVFLDMDGTLLDLHFDNHFWLEHLPLRYAEHFDLHPQEAKDRLIPMIMAERGSLNWYCTDYWSDRLALDITGLKSEVGDRIGYRPHVTDFLDALHGSGLRSVIVTNCHPDPLELKLKLTGLADRVDAIISSHQLGKAKEEPGFWQDLQQLSPYQADSTLMVDDSFPVLESARKAGIAQCLAILAPDSQQESRRHHPEIPGIHHFDEILPALRQCQSLTSGR</sequence>
<dbReference type="NCBIfam" id="NF011564">
    <property type="entry name" value="PRK14988.1"/>
    <property type="match status" value="1"/>
</dbReference>
<dbReference type="SFLD" id="SFLDG01129">
    <property type="entry name" value="C1.5:_HAD__Beta-PGM__Phosphata"/>
    <property type="match status" value="1"/>
</dbReference>
<evidence type="ECO:0000256" key="1">
    <source>
        <dbReference type="ARBA" id="ARBA00022723"/>
    </source>
</evidence>
<dbReference type="InterPro" id="IPR050155">
    <property type="entry name" value="HAD-like_hydrolase_sf"/>
</dbReference>
<dbReference type="CDD" id="cd01427">
    <property type="entry name" value="HAD_like"/>
    <property type="match status" value="1"/>
</dbReference>
<dbReference type="Gene3D" id="3.40.50.1000">
    <property type="entry name" value="HAD superfamily/HAD-like"/>
    <property type="match status" value="1"/>
</dbReference>
<dbReference type="NCBIfam" id="TIGR01509">
    <property type="entry name" value="HAD-SF-IA-v3"/>
    <property type="match status" value="1"/>
</dbReference>
<dbReference type="EMBL" id="CP017715">
    <property type="protein sequence ID" value="AOY89614.1"/>
    <property type="molecule type" value="Genomic_DNA"/>
</dbReference>
<dbReference type="GO" id="GO:0008967">
    <property type="term" value="F:phosphoglycolate phosphatase activity"/>
    <property type="evidence" value="ECO:0007669"/>
    <property type="project" value="TreeGrafter"/>
</dbReference>
<dbReference type="SUPFAM" id="SSF56784">
    <property type="entry name" value="HAD-like"/>
    <property type="match status" value="1"/>
</dbReference>
<dbReference type="RefSeq" id="WP_070972537.1">
    <property type="nucleotide sequence ID" value="NZ_CP017715.1"/>
</dbReference>
<dbReference type="Proteomes" id="UP000177445">
    <property type="component" value="Chromosome"/>
</dbReference>
<reference evidence="2 3" key="1">
    <citation type="submission" date="2016-10" db="EMBL/GenBank/DDBJ databases">
        <title>Marinobacter salinus sp. nov., a moderately halophilic bacterium isolated from a tidal flat environment.</title>
        <authorList>
            <person name="Park S.-J."/>
        </authorList>
    </citation>
    <scope>NUCLEOTIDE SEQUENCE [LARGE SCALE GENOMIC DNA]</scope>
    <source>
        <strain evidence="2 3">Hb8</strain>
    </source>
</reference>
<dbReference type="PANTHER" id="PTHR43434:SF3">
    <property type="entry name" value="GMP_IMP NUCLEOTIDASE YRFG"/>
    <property type="match status" value="1"/>
</dbReference>
<dbReference type="STRING" id="1874317.BKP64_16340"/>
<dbReference type="InterPro" id="IPR006439">
    <property type="entry name" value="HAD-SF_hydro_IA"/>
</dbReference>
<proteinExistence type="predicted"/>
<organism evidence="2 3">
    <name type="scientific">Marinobacter salinus</name>
    <dbReference type="NCBI Taxonomy" id="1874317"/>
    <lineage>
        <taxon>Bacteria</taxon>
        <taxon>Pseudomonadati</taxon>
        <taxon>Pseudomonadota</taxon>
        <taxon>Gammaproteobacteria</taxon>
        <taxon>Pseudomonadales</taxon>
        <taxon>Marinobacteraceae</taxon>
        <taxon>Marinobacter</taxon>
    </lineage>
</organism>